<evidence type="ECO:0000256" key="3">
    <source>
        <dbReference type="SAM" id="Phobius"/>
    </source>
</evidence>
<keyword evidence="5" id="KW-1185">Reference proteome</keyword>
<keyword evidence="3" id="KW-0472">Membrane</keyword>
<gene>
    <name evidence="4" type="ORF">NR989_03525</name>
</gene>
<feature type="coiled-coil region" evidence="1">
    <location>
        <begin position="272"/>
        <end position="299"/>
    </location>
</feature>
<keyword evidence="3" id="KW-0812">Transmembrane</keyword>
<evidence type="ECO:0000256" key="1">
    <source>
        <dbReference type="SAM" id="Coils"/>
    </source>
</evidence>
<evidence type="ECO:0000313" key="5">
    <source>
        <dbReference type="Proteomes" id="UP001222275"/>
    </source>
</evidence>
<feature type="region of interest" description="Disordered" evidence="2">
    <location>
        <begin position="327"/>
        <end position="356"/>
    </location>
</feature>
<accession>A0ABY8CBI4</accession>
<evidence type="ECO:0000256" key="2">
    <source>
        <dbReference type="SAM" id="MobiDB-lite"/>
    </source>
</evidence>
<reference evidence="4 5" key="1">
    <citation type="submission" date="2022-06" db="EMBL/GenBank/DDBJ databases">
        <title>Thiomicrohabdus sp. nov, an obligately chemolithoautotrophic, sulfur-oxidizing bacterium isolated from beach of Guanyin Mountain. Amoy.</title>
        <authorList>
            <person name="Zhu H."/>
        </authorList>
    </citation>
    <scope>NUCLEOTIDE SEQUENCE [LARGE SCALE GENOMIC DNA]</scope>
    <source>
        <strain evidence="4 5">XGS-01</strain>
    </source>
</reference>
<protein>
    <submittedName>
        <fullName evidence="4">Uncharacterized protein</fullName>
    </submittedName>
</protein>
<dbReference type="RefSeq" id="WP_275595589.1">
    <property type="nucleotide sequence ID" value="NZ_CP102381.1"/>
</dbReference>
<evidence type="ECO:0000313" key="4">
    <source>
        <dbReference type="EMBL" id="WEJ63336.1"/>
    </source>
</evidence>
<feature type="compositionally biased region" description="Acidic residues" evidence="2">
    <location>
        <begin position="26"/>
        <end position="40"/>
    </location>
</feature>
<feature type="region of interest" description="Disordered" evidence="2">
    <location>
        <begin position="218"/>
        <end position="251"/>
    </location>
</feature>
<keyword evidence="1" id="KW-0175">Coiled coil</keyword>
<feature type="transmembrane region" description="Helical" evidence="3">
    <location>
        <begin position="130"/>
        <end position="154"/>
    </location>
</feature>
<feature type="compositionally biased region" description="Polar residues" evidence="2">
    <location>
        <begin position="230"/>
        <end position="251"/>
    </location>
</feature>
<dbReference type="Proteomes" id="UP001222275">
    <property type="component" value="Chromosome"/>
</dbReference>
<organism evidence="4 5">
    <name type="scientific">Thiomicrorhabdus lithotrophica</name>
    <dbReference type="NCBI Taxonomy" id="2949997"/>
    <lineage>
        <taxon>Bacteria</taxon>
        <taxon>Pseudomonadati</taxon>
        <taxon>Pseudomonadota</taxon>
        <taxon>Gammaproteobacteria</taxon>
        <taxon>Thiotrichales</taxon>
        <taxon>Piscirickettsiaceae</taxon>
        <taxon>Thiomicrorhabdus</taxon>
    </lineage>
</organism>
<name>A0ABY8CBI4_9GAMM</name>
<feature type="region of interest" description="Disordered" evidence="2">
    <location>
        <begin position="26"/>
        <end position="63"/>
    </location>
</feature>
<sequence length="356" mass="38532">MATTDETFDPNDLDSIDALLDEAELEASPDDLDGLDDEFPDKEVSAEAETVDSNAEKPMPEEDLLDSLDDSVADDEPEVVAVSEPIMEESAKKEVVSDSDTDDFFAKRAAAQSAQNTNMATKDMDSIKKLIIIFGSVLSVLALTGIGIGVWGALSASSAGMSEETQTLIESIKVSSEQNGSAVEATEKTSKSLEKKLDAINFQLEQLATDMAKLDSTADKKEESIDPLGLNSQQPTQNTKDNGQSKAGNHSVANAHAMPAMSAENPEFMKKMDSVNSKLIKAQRRIDEVNSRVKKIQNHYQALVHSVKTVEKQVLLEQAEKAEKAALAKEAGNKNRYQYSAPDGGFYDQSVSDSYP</sequence>
<dbReference type="EMBL" id="CP102381">
    <property type="protein sequence ID" value="WEJ63336.1"/>
    <property type="molecule type" value="Genomic_DNA"/>
</dbReference>
<proteinExistence type="predicted"/>
<keyword evidence="3" id="KW-1133">Transmembrane helix</keyword>